<dbReference type="PROSITE" id="PS51844">
    <property type="entry name" value="SH3_LIKE"/>
    <property type="match status" value="1"/>
</dbReference>
<dbReference type="Pfam" id="PF02736">
    <property type="entry name" value="Myosin_N"/>
    <property type="match status" value="1"/>
</dbReference>
<protein>
    <submittedName>
        <fullName evidence="4">Os12g0633700 protein</fullName>
    </submittedName>
</protein>
<dbReference type="SMR" id="A0A0P0YCR6"/>
<accession>A0A0P0YCR6</accession>
<dbReference type="AlphaFoldDB" id="A0A0P0YCR6"/>
<dbReference type="GO" id="GO:0003774">
    <property type="term" value="F:cytoskeletal motor activity"/>
    <property type="evidence" value="ECO:0007669"/>
    <property type="project" value="InterPro"/>
</dbReference>
<evidence type="ECO:0000313" key="5">
    <source>
        <dbReference type="Proteomes" id="UP000059680"/>
    </source>
</evidence>
<keyword evidence="5" id="KW-1185">Reference proteome</keyword>
<dbReference type="InterPro" id="IPR004009">
    <property type="entry name" value="SH3_Myosin"/>
</dbReference>
<keyword evidence="2" id="KW-0067">ATP-binding</keyword>
<dbReference type="PaxDb" id="39947-A0A0P0YCR6"/>
<gene>
    <name evidence="4" type="ordered locus">Os12g0633700</name>
    <name evidence="4" type="ORF">OSNPB_120633700</name>
</gene>
<dbReference type="Gramene" id="Os12t0633700-00">
    <property type="protein sequence ID" value="Os12t0633700-00"/>
    <property type="gene ID" value="Os12g0633700"/>
</dbReference>
<evidence type="ECO:0000313" key="4">
    <source>
        <dbReference type="EMBL" id="BAT18236.1"/>
    </source>
</evidence>
<evidence type="ECO:0000256" key="2">
    <source>
        <dbReference type="ARBA" id="ARBA00022840"/>
    </source>
</evidence>
<dbReference type="InParanoid" id="A0A0P0YCR6"/>
<reference evidence="5" key="1">
    <citation type="journal article" date="2005" name="Nature">
        <title>The map-based sequence of the rice genome.</title>
        <authorList>
            <consortium name="International rice genome sequencing project (IRGSP)"/>
            <person name="Matsumoto T."/>
            <person name="Wu J."/>
            <person name="Kanamori H."/>
            <person name="Katayose Y."/>
            <person name="Fujisawa M."/>
            <person name="Namiki N."/>
            <person name="Mizuno H."/>
            <person name="Yamamoto K."/>
            <person name="Antonio B.A."/>
            <person name="Baba T."/>
            <person name="Sakata K."/>
            <person name="Nagamura Y."/>
            <person name="Aoki H."/>
            <person name="Arikawa K."/>
            <person name="Arita K."/>
            <person name="Bito T."/>
            <person name="Chiden Y."/>
            <person name="Fujitsuka N."/>
            <person name="Fukunaka R."/>
            <person name="Hamada M."/>
            <person name="Harada C."/>
            <person name="Hayashi A."/>
            <person name="Hijishita S."/>
            <person name="Honda M."/>
            <person name="Hosokawa S."/>
            <person name="Ichikawa Y."/>
            <person name="Idonuma A."/>
            <person name="Iijima M."/>
            <person name="Ikeda M."/>
            <person name="Ikeno M."/>
            <person name="Ito K."/>
            <person name="Ito S."/>
            <person name="Ito T."/>
            <person name="Ito Y."/>
            <person name="Ito Y."/>
            <person name="Iwabuchi A."/>
            <person name="Kamiya K."/>
            <person name="Karasawa W."/>
            <person name="Kurita K."/>
            <person name="Katagiri S."/>
            <person name="Kikuta A."/>
            <person name="Kobayashi H."/>
            <person name="Kobayashi N."/>
            <person name="Machita K."/>
            <person name="Maehara T."/>
            <person name="Masukawa M."/>
            <person name="Mizubayashi T."/>
            <person name="Mukai Y."/>
            <person name="Nagasaki H."/>
            <person name="Nagata Y."/>
            <person name="Naito S."/>
            <person name="Nakashima M."/>
            <person name="Nakama Y."/>
            <person name="Nakamichi Y."/>
            <person name="Nakamura M."/>
            <person name="Meguro A."/>
            <person name="Negishi M."/>
            <person name="Ohta I."/>
            <person name="Ohta T."/>
            <person name="Okamoto M."/>
            <person name="Ono N."/>
            <person name="Saji S."/>
            <person name="Sakaguchi M."/>
            <person name="Sakai K."/>
            <person name="Shibata M."/>
            <person name="Shimokawa T."/>
            <person name="Song J."/>
            <person name="Takazaki Y."/>
            <person name="Terasawa K."/>
            <person name="Tsugane M."/>
            <person name="Tsuji K."/>
            <person name="Ueda S."/>
            <person name="Waki K."/>
            <person name="Yamagata H."/>
            <person name="Yamamoto M."/>
            <person name="Yamamoto S."/>
            <person name="Yamane H."/>
            <person name="Yoshiki S."/>
            <person name="Yoshihara R."/>
            <person name="Yukawa K."/>
            <person name="Zhong H."/>
            <person name="Yano M."/>
            <person name="Yuan Q."/>
            <person name="Ouyang S."/>
            <person name="Liu J."/>
            <person name="Jones K.M."/>
            <person name="Gansberger K."/>
            <person name="Moffat K."/>
            <person name="Hill J."/>
            <person name="Bera J."/>
            <person name="Fadrosh D."/>
            <person name="Jin S."/>
            <person name="Johri S."/>
            <person name="Kim M."/>
            <person name="Overton L."/>
            <person name="Reardon M."/>
            <person name="Tsitrin T."/>
            <person name="Vuong H."/>
            <person name="Weaver B."/>
            <person name="Ciecko A."/>
            <person name="Tallon L."/>
            <person name="Jackson J."/>
            <person name="Pai G."/>
            <person name="Aken S.V."/>
            <person name="Utterback T."/>
            <person name="Reidmuller S."/>
            <person name="Feldblyum T."/>
            <person name="Hsiao J."/>
            <person name="Zismann V."/>
            <person name="Iobst S."/>
            <person name="de Vazeille A.R."/>
            <person name="Buell C.R."/>
            <person name="Ying K."/>
            <person name="Li Y."/>
            <person name="Lu T."/>
            <person name="Huang Y."/>
            <person name="Zhao Q."/>
            <person name="Feng Q."/>
            <person name="Zhang L."/>
            <person name="Zhu J."/>
            <person name="Weng Q."/>
            <person name="Mu J."/>
            <person name="Lu Y."/>
            <person name="Fan D."/>
            <person name="Liu Y."/>
            <person name="Guan J."/>
            <person name="Zhang Y."/>
            <person name="Yu S."/>
            <person name="Liu X."/>
            <person name="Zhang Y."/>
            <person name="Hong G."/>
            <person name="Han B."/>
            <person name="Choisne N."/>
            <person name="Demange N."/>
            <person name="Orjeda G."/>
            <person name="Samain S."/>
            <person name="Cattolico L."/>
            <person name="Pelletier E."/>
            <person name="Couloux A."/>
            <person name="Segurens B."/>
            <person name="Wincker P."/>
            <person name="D'Hont A."/>
            <person name="Scarpelli C."/>
            <person name="Weissenbach J."/>
            <person name="Salanoubat M."/>
            <person name="Quetier F."/>
            <person name="Yu Y."/>
            <person name="Kim H.R."/>
            <person name="Rambo T."/>
            <person name="Currie J."/>
            <person name="Collura K."/>
            <person name="Luo M."/>
            <person name="Yang T."/>
            <person name="Ammiraju J.S.S."/>
            <person name="Engler F."/>
            <person name="Soderlund C."/>
            <person name="Wing R.A."/>
            <person name="Palmer L.E."/>
            <person name="de la Bastide M."/>
            <person name="Spiegel L."/>
            <person name="Nascimento L."/>
            <person name="Zutavern T."/>
            <person name="O'Shaughnessy A."/>
            <person name="Dike S."/>
            <person name="Dedhia N."/>
            <person name="Preston R."/>
            <person name="Balija V."/>
            <person name="McCombie W.R."/>
            <person name="Chow T."/>
            <person name="Chen H."/>
            <person name="Chung M."/>
            <person name="Chen C."/>
            <person name="Shaw J."/>
            <person name="Wu H."/>
            <person name="Hsiao K."/>
            <person name="Chao Y."/>
            <person name="Chu M."/>
            <person name="Cheng C."/>
            <person name="Hour A."/>
            <person name="Lee P."/>
            <person name="Lin S."/>
            <person name="Lin Y."/>
            <person name="Liou J."/>
            <person name="Liu S."/>
            <person name="Hsing Y."/>
            <person name="Raghuvanshi S."/>
            <person name="Mohanty A."/>
            <person name="Bharti A.K."/>
            <person name="Gaur A."/>
            <person name="Gupta V."/>
            <person name="Kumar D."/>
            <person name="Ravi V."/>
            <person name="Vij S."/>
            <person name="Kapur A."/>
            <person name="Khurana P."/>
            <person name="Khurana P."/>
            <person name="Khurana J.P."/>
            <person name="Tyagi A.K."/>
            <person name="Gaikwad K."/>
            <person name="Singh A."/>
            <person name="Dalal V."/>
            <person name="Srivastava S."/>
            <person name="Dixit A."/>
            <person name="Pal A.K."/>
            <person name="Ghazi I.A."/>
            <person name="Yadav M."/>
            <person name="Pandit A."/>
            <person name="Bhargava A."/>
            <person name="Sureshbabu K."/>
            <person name="Batra K."/>
            <person name="Sharma T.R."/>
            <person name="Mohapatra T."/>
            <person name="Singh N.K."/>
            <person name="Messing J."/>
            <person name="Nelson A.B."/>
            <person name="Fuks G."/>
            <person name="Kavchok S."/>
            <person name="Keizer G."/>
            <person name="Linton E."/>
            <person name="Llaca V."/>
            <person name="Song R."/>
            <person name="Tanyolac B."/>
            <person name="Young S."/>
            <person name="Ho-Il K."/>
            <person name="Hahn J.H."/>
            <person name="Sangsakoo G."/>
            <person name="Vanavichit A."/>
            <person name="de Mattos Luiz.A.T."/>
            <person name="Zimmer P.D."/>
            <person name="Malone G."/>
            <person name="Dellagostin O."/>
            <person name="de Oliveira A.C."/>
            <person name="Bevan M."/>
            <person name="Bancroft I."/>
            <person name="Minx P."/>
            <person name="Cordum H."/>
            <person name="Wilson R."/>
            <person name="Cheng Z."/>
            <person name="Jin W."/>
            <person name="Jiang J."/>
            <person name="Leong S.A."/>
            <person name="Iwama H."/>
            <person name="Gojobori T."/>
            <person name="Itoh T."/>
            <person name="Niimura Y."/>
            <person name="Fujii Y."/>
            <person name="Habara T."/>
            <person name="Sakai H."/>
            <person name="Sato Y."/>
            <person name="Wilson G."/>
            <person name="Kumar K."/>
            <person name="McCouch S."/>
            <person name="Juretic N."/>
            <person name="Hoen D."/>
            <person name="Wright S."/>
            <person name="Bruskiewich R."/>
            <person name="Bureau T."/>
            <person name="Miyao A."/>
            <person name="Hirochika H."/>
            <person name="Nishikawa T."/>
            <person name="Kadowaki K."/>
            <person name="Sugiura M."/>
            <person name="Burr B."/>
            <person name="Sasaki T."/>
        </authorList>
    </citation>
    <scope>NUCLEOTIDE SEQUENCE [LARGE SCALE GENOMIC DNA]</scope>
    <source>
        <strain evidence="5">cv. Nipponbare</strain>
    </source>
</reference>
<dbReference type="InterPro" id="IPR027417">
    <property type="entry name" value="P-loop_NTPase"/>
</dbReference>
<dbReference type="SUPFAM" id="SSF52540">
    <property type="entry name" value="P-loop containing nucleoside triphosphate hydrolases"/>
    <property type="match status" value="1"/>
</dbReference>
<dbReference type="InterPro" id="IPR036961">
    <property type="entry name" value="Kinesin_motor_dom_sf"/>
</dbReference>
<feature type="domain" description="Myosin N-terminal SH3-like" evidence="3">
    <location>
        <begin position="33"/>
        <end position="82"/>
    </location>
</feature>
<keyword evidence="1" id="KW-0547">Nucleotide-binding</keyword>
<organism evidence="4 5">
    <name type="scientific">Oryza sativa subsp. japonica</name>
    <name type="common">Rice</name>
    <dbReference type="NCBI Taxonomy" id="39947"/>
    <lineage>
        <taxon>Eukaryota</taxon>
        <taxon>Viridiplantae</taxon>
        <taxon>Streptophyta</taxon>
        <taxon>Embryophyta</taxon>
        <taxon>Tracheophyta</taxon>
        <taxon>Spermatophyta</taxon>
        <taxon>Magnoliopsida</taxon>
        <taxon>Liliopsida</taxon>
        <taxon>Poales</taxon>
        <taxon>Poaceae</taxon>
        <taxon>BOP clade</taxon>
        <taxon>Oryzoideae</taxon>
        <taxon>Oryzeae</taxon>
        <taxon>Oryzinae</taxon>
        <taxon>Oryza</taxon>
        <taxon>Oryza sativa</taxon>
    </lineage>
</organism>
<proteinExistence type="predicted"/>
<evidence type="ECO:0000259" key="3">
    <source>
        <dbReference type="PROSITE" id="PS51844"/>
    </source>
</evidence>
<reference evidence="4 5" key="3">
    <citation type="journal article" date="2013" name="Rice">
        <title>Improvement of the Oryza sativa Nipponbare reference genome using next generation sequence and optical map data.</title>
        <authorList>
            <person name="Kawahara Y."/>
            <person name="de la Bastide M."/>
            <person name="Hamilton J.P."/>
            <person name="Kanamori H."/>
            <person name="McCombie W.R."/>
            <person name="Ouyang S."/>
            <person name="Schwartz D.C."/>
            <person name="Tanaka T."/>
            <person name="Wu J."/>
            <person name="Zhou S."/>
            <person name="Childs K.L."/>
            <person name="Davidson R.M."/>
            <person name="Lin H."/>
            <person name="Quesada-Ocampo L."/>
            <person name="Vaillancourt B."/>
            <person name="Sakai H."/>
            <person name="Lee S.S."/>
            <person name="Kim J."/>
            <person name="Numa H."/>
            <person name="Itoh T."/>
            <person name="Buell C.R."/>
            <person name="Matsumoto T."/>
        </authorList>
    </citation>
    <scope>NUCLEOTIDE SEQUENCE [LARGE SCALE GENOMIC DNA]</scope>
    <source>
        <strain evidence="5">cv. Nipponbare</strain>
    </source>
</reference>
<dbReference type="eggNOG" id="KOG0160">
    <property type="taxonomic scope" value="Eukaryota"/>
</dbReference>
<name>A0A0P0YCR6_ORYSJ</name>
<dbReference type="GO" id="GO:0005524">
    <property type="term" value="F:ATP binding"/>
    <property type="evidence" value="ECO:0007669"/>
    <property type="project" value="UniProtKB-KW"/>
</dbReference>
<reference evidence="4 5" key="2">
    <citation type="journal article" date="2013" name="Plant Cell Physiol.">
        <title>Rice Annotation Project Database (RAP-DB): an integrative and interactive database for rice genomics.</title>
        <authorList>
            <person name="Sakai H."/>
            <person name="Lee S.S."/>
            <person name="Tanaka T."/>
            <person name="Numa H."/>
            <person name="Kim J."/>
            <person name="Kawahara Y."/>
            <person name="Wakimoto H."/>
            <person name="Yang C.C."/>
            <person name="Iwamoto M."/>
            <person name="Abe T."/>
            <person name="Yamada Y."/>
            <person name="Muto A."/>
            <person name="Inokuchi H."/>
            <person name="Ikemura T."/>
            <person name="Matsumoto T."/>
            <person name="Sasaki T."/>
            <person name="Itoh T."/>
        </authorList>
    </citation>
    <scope>NUCLEOTIDE SEQUENCE [LARGE SCALE GENOMIC DNA]</scope>
    <source>
        <strain evidence="5">cv. Nipponbare</strain>
    </source>
</reference>
<dbReference type="Proteomes" id="UP000059680">
    <property type="component" value="Chromosome 12"/>
</dbReference>
<dbReference type="FunCoup" id="A0A0P0YCR6">
    <property type="interactions" value="4"/>
</dbReference>
<dbReference type="GO" id="GO:0016459">
    <property type="term" value="C:myosin complex"/>
    <property type="evidence" value="ECO:0007669"/>
    <property type="project" value="InterPro"/>
</dbReference>
<dbReference type="EMBL" id="AP014968">
    <property type="protein sequence ID" value="BAT18236.1"/>
    <property type="molecule type" value="Genomic_DNA"/>
</dbReference>
<dbReference type="STRING" id="39947.A0A0P0YCR6"/>
<sequence length="153" mass="17220">MHLNTIVNFPMTNGIMRIYPIFSSIAGAKVNIIVGSHVWAEDPELAWVDGEVVKIKGEEAKIQATNGKKIIAAAGGVDDMTKLSYLHEPGVLQNLATRYELNEIYICYSAWPFTVNMPLFQSYCMTYNFNILTDIYGKHSHCRQSFPKIAIFV</sequence>
<evidence type="ECO:0000256" key="1">
    <source>
        <dbReference type="ARBA" id="ARBA00022741"/>
    </source>
</evidence>
<dbReference type="Gene3D" id="3.40.850.10">
    <property type="entry name" value="Kinesin motor domain"/>
    <property type="match status" value="1"/>
</dbReference>